<dbReference type="InterPro" id="IPR052762">
    <property type="entry name" value="PCW_deacetylase/CE"/>
</dbReference>
<sequence>MEFFKATEQQLFHFNGRGYFDAKDEAFIFGNAGTNIRFSFSGDALRLSVGLKKRLISNANFVRVLIDGQDHGRFPVKSRRQALDFHKLTDGRHFVEVIKETESFCGLLAFYGAEASSVFKEEARQSKPILFIGDSMTNGWGNRVSDDELQDWTGSSSAFEGFAVQSAHDLKADYALNAISGFGLYRNWNVEDDCLPLHYAKTFMPLAAQPESGTEEAPSLVVIALGTNDISSGDGEHYRSPFDAQQFISAYIDFIHHLSELYQQPRFLLLNSVMYGGEKHEIINQTLRKVVHQVTALPIDLLLMPPMACEGLSEHPSTAEHRLMADLLTDKIKQMGC</sequence>
<proteinExistence type="predicted"/>
<evidence type="ECO:0000313" key="4">
    <source>
        <dbReference type="Proteomes" id="UP001354989"/>
    </source>
</evidence>
<dbReference type="EMBL" id="AP025293">
    <property type="protein sequence ID" value="BDD01151.1"/>
    <property type="molecule type" value="Genomic_DNA"/>
</dbReference>
<reference evidence="3 4" key="1">
    <citation type="submission" date="2021-12" db="EMBL/GenBank/DDBJ databases">
        <title>Genome sequencing of bacteria with rrn-lacking chromosome and rrn-plasmid.</title>
        <authorList>
            <person name="Anda M."/>
            <person name="Iwasaki W."/>
        </authorList>
    </citation>
    <scope>NUCLEOTIDE SEQUENCE [LARGE SCALE GENOMIC DNA]</scope>
    <source>
        <strain evidence="3 4">NBRC 101262</strain>
        <plasmid evidence="3 4">pPP1</plasmid>
    </source>
</reference>
<feature type="domain" description="SGNH hydrolase-type esterase" evidence="1">
    <location>
        <begin position="131"/>
        <end position="301"/>
    </location>
</feature>
<dbReference type="InterPro" id="IPR040794">
    <property type="entry name" value="CE2_N"/>
</dbReference>
<protein>
    <submittedName>
        <fullName evidence="3">Acetylxylan esterase</fullName>
    </submittedName>
</protein>
<dbReference type="RefSeq" id="WP_338398312.1">
    <property type="nucleotide sequence ID" value="NZ_AP025293.1"/>
</dbReference>
<gene>
    <name evidence="3" type="ORF">PEPS_34310</name>
</gene>
<dbReference type="Gene3D" id="2.60.120.260">
    <property type="entry name" value="Galactose-binding domain-like"/>
    <property type="match status" value="1"/>
</dbReference>
<evidence type="ECO:0000259" key="2">
    <source>
        <dbReference type="Pfam" id="PF17996"/>
    </source>
</evidence>
<dbReference type="SUPFAM" id="SSF52266">
    <property type="entry name" value="SGNH hydrolase"/>
    <property type="match status" value="1"/>
</dbReference>
<dbReference type="InterPro" id="IPR013830">
    <property type="entry name" value="SGNH_hydro"/>
</dbReference>
<dbReference type="PANTHER" id="PTHR37834">
    <property type="entry name" value="GDSL-LIKE LIPASE/ACYLHYDROLASE DOMAIN PROTEIN (AFU_ORTHOLOGUE AFUA_2G00620)"/>
    <property type="match status" value="1"/>
</dbReference>
<keyword evidence="3" id="KW-0614">Plasmid</keyword>
<evidence type="ECO:0000313" key="3">
    <source>
        <dbReference type="EMBL" id="BDD01151.1"/>
    </source>
</evidence>
<dbReference type="Proteomes" id="UP001354989">
    <property type="component" value="Plasmid pPP1"/>
</dbReference>
<keyword evidence="4" id="KW-1185">Reference proteome</keyword>
<dbReference type="Gene3D" id="3.40.50.1110">
    <property type="entry name" value="SGNH hydrolase"/>
    <property type="match status" value="1"/>
</dbReference>
<evidence type="ECO:0000259" key="1">
    <source>
        <dbReference type="Pfam" id="PF13472"/>
    </source>
</evidence>
<accession>A0ABM7VJJ4</accession>
<dbReference type="Pfam" id="PF17996">
    <property type="entry name" value="CE2_N"/>
    <property type="match status" value="1"/>
</dbReference>
<dbReference type="Pfam" id="PF13472">
    <property type="entry name" value="Lipase_GDSL_2"/>
    <property type="match status" value="1"/>
</dbReference>
<geneLocation type="plasmid" evidence="3 4">
    <name>pPP1</name>
</geneLocation>
<name>A0ABM7VJJ4_9BACT</name>
<dbReference type="PANTHER" id="PTHR37834:SF2">
    <property type="entry name" value="ESTERASE, SGNH HYDROLASE-TYPE"/>
    <property type="match status" value="1"/>
</dbReference>
<dbReference type="InterPro" id="IPR036514">
    <property type="entry name" value="SGNH_hydro_sf"/>
</dbReference>
<organism evidence="3 4">
    <name type="scientific">Persicobacter psychrovividus</name>
    <dbReference type="NCBI Taxonomy" id="387638"/>
    <lineage>
        <taxon>Bacteria</taxon>
        <taxon>Pseudomonadati</taxon>
        <taxon>Bacteroidota</taxon>
        <taxon>Cytophagia</taxon>
        <taxon>Cytophagales</taxon>
        <taxon>Persicobacteraceae</taxon>
        <taxon>Persicobacter</taxon>
    </lineage>
</organism>
<feature type="domain" description="Carbohydrate esterase 2 N-terminal" evidence="2">
    <location>
        <begin position="20"/>
        <end position="115"/>
    </location>
</feature>